<feature type="transmembrane region" description="Helical" evidence="2">
    <location>
        <begin position="623"/>
        <end position="643"/>
    </location>
</feature>
<dbReference type="PANTHER" id="PTHR11319:SF35">
    <property type="entry name" value="OUTER MEMBRANE PROTEIN PMPC-RELATED"/>
    <property type="match status" value="1"/>
</dbReference>
<accession>A0ABQ6M3P3</accession>
<dbReference type="EMBL" id="BRYB01003667">
    <property type="protein sequence ID" value="GMI18985.1"/>
    <property type="molecule type" value="Genomic_DNA"/>
</dbReference>
<evidence type="ECO:0000313" key="3">
    <source>
        <dbReference type="EMBL" id="GMI18985.1"/>
    </source>
</evidence>
<keyword evidence="2" id="KW-1133">Transmembrane helix</keyword>
<keyword evidence="2" id="KW-0812">Transmembrane</keyword>
<evidence type="ECO:0000313" key="4">
    <source>
        <dbReference type="Proteomes" id="UP001165060"/>
    </source>
</evidence>
<proteinExistence type="predicted"/>
<feature type="transmembrane region" description="Helical" evidence="2">
    <location>
        <begin position="284"/>
        <end position="305"/>
    </location>
</feature>
<sequence>MPRVVSPPPALDAPGVARRRQDEADPCECDADGIVNNLQTSAPGCTVMWEGNLFCYVQDACTENVEGVSSGLKWRYCGELACASGTYEPDGEAPGGDCANMCPLHLPTSPPGSTSLSSCMATGGAFRPTTKGELQQAVTQAASGEWDSPPMGQWDVSLITDMSVLFSTASWTASCGSPVCPAGFYGDSPTGWFGGTGTECTLCPEGTSCDAEGATLETLPLDAGRWRASKRSTEILACASEEACTGNGTSPCAAFHTGPLCDLCEEGHARVQGACVACQGGGSAAALAGLVLVLSMTAGLVAWFVRRSRAKVKKWTHGSGMAAVKAVLAYSQILGSLSVTMLVQFGPAFSGLTQLLAASNLDFVSFLPLDCVASMGHHGRLLMYTAGILVLDAALLLVFKTSGKDAGRQVLMALFLVNSILLPQVSMTIFSTFPCTEFDDDYGTFLTADKSIDCDSDRHAGMRAYAAAMIFVFPVGKPLLCLFLLWRKRADLDPGQERMEKEKGDAAAGLKEAVEQRETHQDIKHLAFLYESYQPKFWWYEVFETYRRIMLTGGLRLLDGGSGLQFAVGLLVCIFGLRTVAVKKPYLTHGTNRLTEIVGWQLVLTFVGAQVVSISGGGKTDSAVDAFLVAVQVGGGLLALVGASCEALAKRQEHAESLSAVVPVEGGGDGLGVVDGGGDVGSTLQEQLSRALDRAAEAEGKAAEAEGKAAEAEGKAAEAEGKAAEAEGKAAEAEGKAAEAEGKAAELREEIGVLRKRTWATE</sequence>
<organism evidence="3 4">
    <name type="scientific">Tetraparma gracilis</name>
    <dbReference type="NCBI Taxonomy" id="2962635"/>
    <lineage>
        <taxon>Eukaryota</taxon>
        <taxon>Sar</taxon>
        <taxon>Stramenopiles</taxon>
        <taxon>Ochrophyta</taxon>
        <taxon>Bolidophyceae</taxon>
        <taxon>Parmales</taxon>
        <taxon>Triparmaceae</taxon>
        <taxon>Tetraparma</taxon>
    </lineage>
</organism>
<comment type="caution">
    <text evidence="3">The sequence shown here is derived from an EMBL/GenBank/DDBJ whole genome shotgun (WGS) entry which is preliminary data.</text>
</comment>
<dbReference type="Proteomes" id="UP001165060">
    <property type="component" value="Unassembled WGS sequence"/>
</dbReference>
<feature type="non-terminal residue" evidence="3">
    <location>
        <position position="762"/>
    </location>
</feature>
<dbReference type="PANTHER" id="PTHR11319">
    <property type="entry name" value="G PROTEIN-COUPLED RECEPTOR-RELATED"/>
    <property type="match status" value="1"/>
</dbReference>
<feature type="transmembrane region" description="Helical" evidence="2">
    <location>
        <begin position="381"/>
        <end position="399"/>
    </location>
</feature>
<evidence type="ECO:0000256" key="2">
    <source>
        <dbReference type="SAM" id="Phobius"/>
    </source>
</evidence>
<reference evidence="3 4" key="1">
    <citation type="journal article" date="2023" name="Commun. Biol.">
        <title>Genome analysis of Parmales, the sister group of diatoms, reveals the evolutionary specialization of diatoms from phago-mixotrophs to photoautotrophs.</title>
        <authorList>
            <person name="Ban H."/>
            <person name="Sato S."/>
            <person name="Yoshikawa S."/>
            <person name="Yamada K."/>
            <person name="Nakamura Y."/>
            <person name="Ichinomiya M."/>
            <person name="Sato N."/>
            <person name="Blanc-Mathieu R."/>
            <person name="Endo H."/>
            <person name="Kuwata A."/>
            <person name="Ogata H."/>
        </authorList>
    </citation>
    <scope>NUCLEOTIDE SEQUENCE [LARGE SCALE GENOMIC DNA]</scope>
</reference>
<evidence type="ECO:0000256" key="1">
    <source>
        <dbReference type="SAM" id="MobiDB-lite"/>
    </source>
</evidence>
<feature type="transmembrane region" description="Helical" evidence="2">
    <location>
        <begin position="326"/>
        <end position="346"/>
    </location>
</feature>
<feature type="region of interest" description="Disordered" evidence="1">
    <location>
        <begin position="705"/>
        <end position="744"/>
    </location>
</feature>
<keyword evidence="2" id="KW-0472">Membrane</keyword>
<keyword evidence="4" id="KW-1185">Reference proteome</keyword>
<feature type="transmembrane region" description="Helical" evidence="2">
    <location>
        <begin position="597"/>
        <end position="616"/>
    </location>
</feature>
<protein>
    <recommendedName>
        <fullName evidence="5">TRP C-terminal domain-containing protein</fullName>
    </recommendedName>
</protein>
<evidence type="ECO:0008006" key="5">
    <source>
        <dbReference type="Google" id="ProtNLM"/>
    </source>
</evidence>
<gene>
    <name evidence="3" type="ORF">TeGR_g8043</name>
</gene>
<name>A0ABQ6M3P3_9STRA</name>
<feature type="transmembrane region" description="Helical" evidence="2">
    <location>
        <begin position="411"/>
        <end position="433"/>
    </location>
</feature>
<feature type="transmembrane region" description="Helical" evidence="2">
    <location>
        <begin position="465"/>
        <end position="486"/>
    </location>
</feature>
<feature type="transmembrane region" description="Helical" evidence="2">
    <location>
        <begin position="557"/>
        <end position="577"/>
    </location>
</feature>